<organism evidence="2 3">
    <name type="scientific">Gimesia chilikensis</name>
    <dbReference type="NCBI Taxonomy" id="2605989"/>
    <lineage>
        <taxon>Bacteria</taxon>
        <taxon>Pseudomonadati</taxon>
        <taxon>Planctomycetota</taxon>
        <taxon>Planctomycetia</taxon>
        <taxon>Planctomycetales</taxon>
        <taxon>Planctomycetaceae</taxon>
        <taxon>Gimesia</taxon>
    </lineage>
</organism>
<name>A0A517PPZ6_9PLAN</name>
<keyword evidence="1" id="KW-0732">Signal</keyword>
<evidence type="ECO:0000313" key="2">
    <source>
        <dbReference type="EMBL" id="QDT21438.1"/>
    </source>
</evidence>
<gene>
    <name evidence="2" type="ORF">HG66A1_32390</name>
</gene>
<reference evidence="2 3" key="1">
    <citation type="submission" date="2019-02" db="EMBL/GenBank/DDBJ databases">
        <title>Deep-cultivation of Planctomycetes and their phenomic and genomic characterization uncovers novel biology.</title>
        <authorList>
            <person name="Wiegand S."/>
            <person name="Jogler M."/>
            <person name="Boedeker C."/>
            <person name="Pinto D."/>
            <person name="Vollmers J."/>
            <person name="Rivas-Marin E."/>
            <person name="Kohn T."/>
            <person name="Peeters S.H."/>
            <person name="Heuer A."/>
            <person name="Rast P."/>
            <person name="Oberbeckmann S."/>
            <person name="Bunk B."/>
            <person name="Jeske O."/>
            <person name="Meyerdierks A."/>
            <person name="Storesund J.E."/>
            <person name="Kallscheuer N."/>
            <person name="Luecker S."/>
            <person name="Lage O.M."/>
            <person name="Pohl T."/>
            <person name="Merkel B.J."/>
            <person name="Hornburger P."/>
            <person name="Mueller R.-W."/>
            <person name="Bruemmer F."/>
            <person name="Labrenz M."/>
            <person name="Spormann A.M."/>
            <person name="Op den Camp H."/>
            <person name="Overmann J."/>
            <person name="Amann R."/>
            <person name="Jetten M.S.M."/>
            <person name="Mascher T."/>
            <person name="Medema M.H."/>
            <person name="Devos D.P."/>
            <person name="Kaster A.-K."/>
            <person name="Ovreas L."/>
            <person name="Rohde M."/>
            <person name="Galperin M.Y."/>
            <person name="Jogler C."/>
        </authorList>
    </citation>
    <scope>NUCLEOTIDE SEQUENCE [LARGE SCALE GENOMIC DNA]</scope>
    <source>
        <strain evidence="2 3">HG66A1</strain>
    </source>
</reference>
<evidence type="ECO:0000256" key="1">
    <source>
        <dbReference type="SAM" id="SignalP"/>
    </source>
</evidence>
<dbReference type="EMBL" id="CP036266">
    <property type="protein sequence ID" value="QDT21438.1"/>
    <property type="molecule type" value="Genomic_DNA"/>
</dbReference>
<accession>A0A517PPZ6</accession>
<evidence type="ECO:0008006" key="4">
    <source>
        <dbReference type="Google" id="ProtNLM"/>
    </source>
</evidence>
<dbReference type="Proteomes" id="UP000320421">
    <property type="component" value="Chromosome"/>
</dbReference>
<keyword evidence="3" id="KW-1185">Reference proteome</keyword>
<feature type="signal peptide" evidence="1">
    <location>
        <begin position="1"/>
        <end position="28"/>
    </location>
</feature>
<dbReference type="AlphaFoldDB" id="A0A517PPZ6"/>
<proteinExistence type="predicted"/>
<feature type="chain" id="PRO_5022120576" description="Lipoprotein" evidence="1">
    <location>
        <begin position="29"/>
        <end position="157"/>
    </location>
</feature>
<evidence type="ECO:0000313" key="3">
    <source>
        <dbReference type="Proteomes" id="UP000320421"/>
    </source>
</evidence>
<sequence length="157" mass="18210" precursor="true">MQHQSLFKSRFPVITILCLSSLLGTFQAGCTQTGESTAEEDHLEHHIPDHKPKTYTETVRELDTRMRTLLNQSPTELKPEEKQQLEEIIDWIPELAADSELKHKDWNEVKQLSTEIKSVFQQTDFSQVDATLVGRYFLLVDKLKQYTGRSETKKFQS</sequence>
<protein>
    <recommendedName>
        <fullName evidence="4">Lipoprotein</fullName>
    </recommendedName>
</protein>